<dbReference type="STRING" id="1569628.A0A316UZU4"/>
<feature type="compositionally biased region" description="Low complexity" evidence="1">
    <location>
        <begin position="501"/>
        <end position="514"/>
    </location>
</feature>
<dbReference type="Pfam" id="PF04910">
    <property type="entry name" value="Tcf25"/>
    <property type="match status" value="1"/>
</dbReference>
<name>A0A316UZU4_9BASI</name>
<dbReference type="GO" id="GO:0072344">
    <property type="term" value="P:rescue of stalled ribosome"/>
    <property type="evidence" value="ECO:0007669"/>
    <property type="project" value="TreeGrafter"/>
</dbReference>
<proteinExistence type="predicted"/>
<feature type="compositionally biased region" description="Acidic residues" evidence="1">
    <location>
        <begin position="108"/>
        <end position="117"/>
    </location>
</feature>
<dbReference type="PANTHER" id="PTHR22684:SF0">
    <property type="entry name" value="RIBOSOME QUALITY CONTROL COMPLEX SUBUNIT TCF25"/>
    <property type="match status" value="1"/>
</dbReference>
<dbReference type="EMBL" id="KZ819663">
    <property type="protein sequence ID" value="PWN29831.1"/>
    <property type="molecule type" value="Genomic_DNA"/>
</dbReference>
<feature type="compositionally biased region" description="Low complexity" evidence="1">
    <location>
        <begin position="712"/>
        <end position="734"/>
    </location>
</feature>
<dbReference type="Proteomes" id="UP000245884">
    <property type="component" value="Unassembled WGS sequence"/>
</dbReference>
<feature type="compositionally biased region" description="Basic residues" evidence="1">
    <location>
        <begin position="88"/>
        <end position="103"/>
    </location>
</feature>
<protein>
    <submittedName>
        <fullName evidence="2">DUF654-domain-containing protein</fullName>
    </submittedName>
</protein>
<dbReference type="InterPro" id="IPR006994">
    <property type="entry name" value="TCF25/Rqc1"/>
</dbReference>
<feature type="compositionally biased region" description="Acidic residues" evidence="1">
    <location>
        <begin position="64"/>
        <end position="81"/>
    </location>
</feature>
<feature type="region of interest" description="Disordered" evidence="1">
    <location>
        <begin position="712"/>
        <end position="805"/>
    </location>
</feature>
<feature type="compositionally biased region" description="Acidic residues" evidence="1">
    <location>
        <begin position="28"/>
        <end position="42"/>
    </location>
</feature>
<feature type="region of interest" description="Disordered" evidence="1">
    <location>
        <begin position="1"/>
        <end position="198"/>
    </location>
</feature>
<dbReference type="AlphaFoldDB" id="A0A316UZU4"/>
<dbReference type="PANTHER" id="PTHR22684">
    <property type="entry name" value="NULP1-RELATED"/>
    <property type="match status" value="1"/>
</dbReference>
<evidence type="ECO:0000313" key="2">
    <source>
        <dbReference type="EMBL" id="PWN29831.1"/>
    </source>
</evidence>
<accession>A0A316UZU4</accession>
<feature type="compositionally biased region" description="Acidic residues" evidence="1">
    <location>
        <begin position="772"/>
        <end position="797"/>
    </location>
</feature>
<dbReference type="GeneID" id="37027388"/>
<evidence type="ECO:0000256" key="1">
    <source>
        <dbReference type="SAM" id="MobiDB-lite"/>
    </source>
</evidence>
<sequence>MAAKRLNKRQAREQQELSELAAVKPAPTEEEEPEQEEEEEEGEKPQAPAAQSIFAALNAGEDGAGSEEEEDDEEGGDEEQVADTKPAASKKKKNKKKKKKSKAKPAEGEEVAAEADEASASAASMAAKKKSKANTPSGGTAPTKGLSEMSLDDFDSLLSSQPHMKAGGGSGSATGSAAPSTSAAAGGPSSLRSSLTLNPSNLDPSIELKRQFGSAAIKAFEASNAGTDGEGGTGGAGAQRAARGAKARMMARNPNLKARSVLVQPREDWPPIARTFTGIQGELIDDEDSGEKMATWTHSKAYRTAQYEFQAAVATYDPNSIYALFRPYPWHIHLLSSLSDIAKHQGDLAQAADWNARILFAFERTAATQWVGSLTSGGAAGGPMRVDFDKVENRALWLAVHRNVGFLGRRGTWRTALEWSKLLLALEPERDPHGALLWIDFLAVKSSQHQWLVDDFLPALRKKGKGKEGSNADWLGGLAFAEALAVRAMEADEKQGKKKSGSATSLRSSSSPSSTDLLKRAIHSHSYMLSALASKTALPPLSPKLGVQDPNDVQEILAQLYALRSESLWKDADNRDWLQETLKSVESEGGIKASDSGAARPTEEQVEGVYRHVIASDLPDALRTQLLSCLPRSIAKDEANLNAHDPLPPSKLRGAAVTRVDEEYFAPLFGQGRTQRGTAAGQRGGTEDDVEMGEGIMGRLAAFAAGRLRGWFQQQQQQGGQAAGEGDAAQQDGGDPAELQDALMAALGSLPEAEREAMRRIITEGAEQEGAAGEENEDDEDDAEEYEEVLDSEEETFEQQGGNRA</sequence>
<feature type="region of interest" description="Disordered" evidence="1">
    <location>
        <begin position="491"/>
        <end position="514"/>
    </location>
</feature>
<evidence type="ECO:0000313" key="3">
    <source>
        <dbReference type="Proteomes" id="UP000245884"/>
    </source>
</evidence>
<feature type="compositionally biased region" description="Basic and acidic residues" evidence="1">
    <location>
        <begin position="752"/>
        <end position="762"/>
    </location>
</feature>
<feature type="region of interest" description="Disordered" evidence="1">
    <location>
        <begin position="669"/>
        <end position="689"/>
    </location>
</feature>
<gene>
    <name evidence="2" type="ORF">BDZ90DRAFT_230668</name>
</gene>
<dbReference type="OrthoDB" id="205993at2759"/>
<dbReference type="RefSeq" id="XP_025364443.1">
    <property type="nucleotide sequence ID" value="XM_025505565.1"/>
</dbReference>
<keyword evidence="3" id="KW-1185">Reference proteome</keyword>
<dbReference type="GO" id="GO:1990116">
    <property type="term" value="P:ribosome-associated ubiquitin-dependent protein catabolic process"/>
    <property type="evidence" value="ECO:0007669"/>
    <property type="project" value="TreeGrafter"/>
</dbReference>
<dbReference type="GO" id="GO:1990112">
    <property type="term" value="C:RQC complex"/>
    <property type="evidence" value="ECO:0007669"/>
    <property type="project" value="TreeGrafter"/>
</dbReference>
<organism evidence="2 3">
    <name type="scientific">Jaminaea rosea</name>
    <dbReference type="NCBI Taxonomy" id="1569628"/>
    <lineage>
        <taxon>Eukaryota</taxon>
        <taxon>Fungi</taxon>
        <taxon>Dikarya</taxon>
        <taxon>Basidiomycota</taxon>
        <taxon>Ustilaginomycotina</taxon>
        <taxon>Exobasidiomycetes</taxon>
        <taxon>Microstromatales</taxon>
        <taxon>Microstromatales incertae sedis</taxon>
        <taxon>Jaminaea</taxon>
    </lineage>
</organism>
<feature type="compositionally biased region" description="Low complexity" evidence="1">
    <location>
        <begin position="173"/>
        <end position="190"/>
    </location>
</feature>
<reference evidence="2 3" key="1">
    <citation type="journal article" date="2018" name="Mol. Biol. Evol.">
        <title>Broad Genomic Sampling Reveals a Smut Pathogenic Ancestry of the Fungal Clade Ustilaginomycotina.</title>
        <authorList>
            <person name="Kijpornyongpan T."/>
            <person name="Mondo S.J."/>
            <person name="Barry K."/>
            <person name="Sandor L."/>
            <person name="Lee J."/>
            <person name="Lipzen A."/>
            <person name="Pangilinan J."/>
            <person name="LaButti K."/>
            <person name="Hainaut M."/>
            <person name="Henrissat B."/>
            <person name="Grigoriev I.V."/>
            <person name="Spatafora J.W."/>
            <person name="Aime M.C."/>
        </authorList>
    </citation>
    <scope>NUCLEOTIDE SEQUENCE [LARGE SCALE GENOMIC DNA]</scope>
    <source>
        <strain evidence="2 3">MCA 5214</strain>
    </source>
</reference>